<dbReference type="Pfam" id="PF02653">
    <property type="entry name" value="BPD_transp_2"/>
    <property type="match status" value="1"/>
</dbReference>
<feature type="transmembrane region" description="Helical" evidence="6">
    <location>
        <begin position="245"/>
        <end position="263"/>
    </location>
</feature>
<organism evidence="7 8">
    <name type="scientific">Aureimonas pseudogalii</name>
    <dbReference type="NCBI Taxonomy" id="1744844"/>
    <lineage>
        <taxon>Bacteria</taxon>
        <taxon>Pseudomonadati</taxon>
        <taxon>Pseudomonadota</taxon>
        <taxon>Alphaproteobacteria</taxon>
        <taxon>Hyphomicrobiales</taxon>
        <taxon>Aurantimonadaceae</taxon>
        <taxon>Aureimonas</taxon>
    </lineage>
</organism>
<dbReference type="GO" id="GO:0022857">
    <property type="term" value="F:transmembrane transporter activity"/>
    <property type="evidence" value="ECO:0007669"/>
    <property type="project" value="InterPro"/>
</dbReference>
<dbReference type="Proteomes" id="UP000542776">
    <property type="component" value="Unassembled WGS sequence"/>
</dbReference>
<comment type="caution">
    <text evidence="7">The sequence shown here is derived from an EMBL/GenBank/DDBJ whole genome shotgun (WGS) entry which is preliminary data.</text>
</comment>
<evidence type="ECO:0000256" key="2">
    <source>
        <dbReference type="ARBA" id="ARBA00022475"/>
    </source>
</evidence>
<keyword evidence="8" id="KW-1185">Reference proteome</keyword>
<evidence type="ECO:0000256" key="6">
    <source>
        <dbReference type="SAM" id="Phobius"/>
    </source>
</evidence>
<evidence type="ECO:0000256" key="4">
    <source>
        <dbReference type="ARBA" id="ARBA00022989"/>
    </source>
</evidence>
<name>A0A7W6MLZ1_9HYPH</name>
<feature type="transmembrane region" description="Helical" evidence="6">
    <location>
        <begin position="70"/>
        <end position="88"/>
    </location>
</feature>
<evidence type="ECO:0000256" key="1">
    <source>
        <dbReference type="ARBA" id="ARBA00004651"/>
    </source>
</evidence>
<evidence type="ECO:0000313" key="7">
    <source>
        <dbReference type="EMBL" id="MBB4000320.1"/>
    </source>
</evidence>
<evidence type="ECO:0000256" key="5">
    <source>
        <dbReference type="ARBA" id="ARBA00023136"/>
    </source>
</evidence>
<evidence type="ECO:0000256" key="3">
    <source>
        <dbReference type="ARBA" id="ARBA00022692"/>
    </source>
</evidence>
<dbReference type="CDD" id="cd06579">
    <property type="entry name" value="TM_PBP1_transp_AraH_like"/>
    <property type="match status" value="1"/>
</dbReference>
<accession>A0A7W6MLZ1</accession>
<keyword evidence="2" id="KW-1003">Cell membrane</keyword>
<protein>
    <submittedName>
        <fullName evidence="7">Ribose transport system permease protein</fullName>
    </submittedName>
</protein>
<feature type="transmembrane region" description="Helical" evidence="6">
    <location>
        <begin position="168"/>
        <end position="192"/>
    </location>
</feature>
<feature type="transmembrane region" description="Helical" evidence="6">
    <location>
        <begin position="213"/>
        <end position="239"/>
    </location>
</feature>
<comment type="subcellular location">
    <subcellularLocation>
        <location evidence="1">Cell membrane</location>
        <topology evidence="1">Multi-pass membrane protein</topology>
    </subcellularLocation>
</comment>
<dbReference type="InterPro" id="IPR001851">
    <property type="entry name" value="ABC_transp_permease"/>
</dbReference>
<dbReference type="RefSeq" id="WP_183202075.1">
    <property type="nucleotide sequence ID" value="NZ_JACIEK010000018.1"/>
</dbReference>
<feature type="transmembrane region" description="Helical" evidence="6">
    <location>
        <begin position="12"/>
        <end position="32"/>
    </location>
</feature>
<feature type="transmembrane region" description="Helical" evidence="6">
    <location>
        <begin position="270"/>
        <end position="288"/>
    </location>
</feature>
<feature type="transmembrane region" description="Helical" evidence="6">
    <location>
        <begin position="94"/>
        <end position="115"/>
    </location>
</feature>
<proteinExistence type="predicted"/>
<keyword evidence="5 6" id="KW-0472">Membrane</keyword>
<feature type="transmembrane region" description="Helical" evidence="6">
    <location>
        <begin position="44"/>
        <end position="63"/>
    </location>
</feature>
<gene>
    <name evidence="7" type="ORF">GGR04_004197</name>
</gene>
<dbReference type="PANTHER" id="PTHR32196">
    <property type="entry name" value="ABC TRANSPORTER PERMEASE PROTEIN YPHD-RELATED-RELATED"/>
    <property type="match status" value="1"/>
</dbReference>
<dbReference type="EMBL" id="JACIEK010000018">
    <property type="protein sequence ID" value="MBB4000320.1"/>
    <property type="molecule type" value="Genomic_DNA"/>
</dbReference>
<dbReference type="GO" id="GO:0005886">
    <property type="term" value="C:plasma membrane"/>
    <property type="evidence" value="ECO:0007669"/>
    <property type="project" value="UniProtKB-SubCell"/>
</dbReference>
<feature type="transmembrane region" description="Helical" evidence="6">
    <location>
        <begin position="122"/>
        <end position="141"/>
    </location>
</feature>
<evidence type="ECO:0000313" key="8">
    <source>
        <dbReference type="Proteomes" id="UP000542776"/>
    </source>
</evidence>
<feature type="transmembrane region" description="Helical" evidence="6">
    <location>
        <begin position="294"/>
        <end position="310"/>
    </location>
</feature>
<sequence length="315" mass="32730">MTTRARPSFRVLTRIPPSYVVFAVLLATLWVLKPAMMNPNILATFARQVAPLGIVVLGQLLVISTRSIDLSAGGVILLVNYLISSGSFGAWNPLLLVALCLGVGLVVGTVNGLLIGKRRASAVIVTLAVSIVLIGLVEYLANGKPPGNVPMVLRNVYNARVLGVPAPLVFWFALAVGMSVLLAKTVFGRFVASIGSNPVSAHFAGVPVERTVVIAHVMAGFLAAVAGLVQTASIAVGSVRFGPELVMNSIAATILGGVIFGRGAGVWGPFFGVLSFALLFVVLTTLGVQEPGKLAVQGLIILLAAVFYGVRSSTH</sequence>
<keyword evidence="3 6" id="KW-0812">Transmembrane</keyword>
<dbReference type="AlphaFoldDB" id="A0A7W6MLZ1"/>
<keyword evidence="4 6" id="KW-1133">Transmembrane helix</keyword>
<reference evidence="7 8" key="1">
    <citation type="submission" date="2020-08" db="EMBL/GenBank/DDBJ databases">
        <title>Genomic Encyclopedia of Type Strains, Phase IV (KMG-IV): sequencing the most valuable type-strain genomes for metagenomic binning, comparative biology and taxonomic classification.</title>
        <authorList>
            <person name="Goeker M."/>
        </authorList>
    </citation>
    <scope>NUCLEOTIDE SEQUENCE [LARGE SCALE GENOMIC DNA]</scope>
    <source>
        <strain evidence="7 8">DSM 102238</strain>
    </source>
</reference>